<comment type="function">
    <text evidence="18">Catalyzes the epimerization of the S- and R-forms of NAD(P)HX, a damaged form of NAD(P)H that is a result of enzymatic or heat-dependent hydration. This is a prerequisite for the S-specific NAD(P)H-hydrate dehydratase to allow the repair of both epimers of NAD(P)HX.</text>
</comment>
<dbReference type="InterPro" id="IPR029056">
    <property type="entry name" value="Ribokinase-like"/>
</dbReference>
<feature type="binding site" evidence="17">
    <location>
        <position position="324"/>
    </location>
    <ligand>
        <name>(6S)-NADPHX</name>
        <dbReference type="ChEBI" id="CHEBI:64076"/>
    </ligand>
</feature>
<feature type="binding site" evidence="18">
    <location>
        <position position="162"/>
    </location>
    <ligand>
        <name>K(+)</name>
        <dbReference type="ChEBI" id="CHEBI:29103"/>
    </ligand>
</feature>
<dbReference type="HAMAP" id="MF_01965">
    <property type="entry name" value="NADHX_dehydratase"/>
    <property type="match status" value="1"/>
</dbReference>
<evidence type="ECO:0000313" key="23">
    <source>
        <dbReference type="Proteomes" id="UP000298517"/>
    </source>
</evidence>
<comment type="similarity">
    <text evidence="18">Belongs to the NnrE/AIBP family.</text>
</comment>
<comment type="function">
    <text evidence="17">Catalyzes the dehydration of the S-form of NAD(P)HX at the expense of ADP, which is converted to AMP. Together with NAD(P)HX epimerase, which catalyzes the epimerization of the S- and R-forms, the enzyme allows the repair of both epimers of NAD(P)HX, a damaged form of NAD(P)H that is a result of enzymatic or heat-dependent hydration.</text>
</comment>
<keyword evidence="7 17" id="KW-0067">ATP-binding</keyword>
<gene>
    <name evidence="18" type="primary">nnrE</name>
    <name evidence="17" type="synonym">nnrD</name>
    <name evidence="22" type="ORF">E2488_07490</name>
</gene>
<evidence type="ECO:0000256" key="13">
    <source>
        <dbReference type="ARBA" id="ARBA00023268"/>
    </source>
</evidence>
<dbReference type="InterPro" id="IPR004443">
    <property type="entry name" value="YjeF_N_dom"/>
</dbReference>
<dbReference type="GO" id="GO:0046872">
    <property type="term" value="F:metal ion binding"/>
    <property type="evidence" value="ECO:0007669"/>
    <property type="project" value="UniProtKB-UniRule"/>
</dbReference>
<comment type="caution">
    <text evidence="22">The sequence shown here is derived from an EMBL/GenBank/DDBJ whole genome shotgun (WGS) entry which is preliminary data.</text>
</comment>
<evidence type="ECO:0000313" key="22">
    <source>
        <dbReference type="EMBL" id="TEW75345.1"/>
    </source>
</evidence>
<dbReference type="Pfam" id="PF01256">
    <property type="entry name" value="Carb_kinase"/>
    <property type="match status" value="1"/>
</dbReference>
<dbReference type="InterPro" id="IPR036652">
    <property type="entry name" value="YjeF_N_dom_sf"/>
</dbReference>
<dbReference type="AlphaFoldDB" id="A0A4Y8ATX5"/>
<comment type="similarity">
    <text evidence="4 19">In the C-terminal section; belongs to the NnrD/CARKD family.</text>
</comment>
<dbReference type="RefSeq" id="WP_134247715.1">
    <property type="nucleotide sequence ID" value="NZ_SNQI01000002.1"/>
</dbReference>
<keyword evidence="23" id="KW-1185">Reference proteome</keyword>
<evidence type="ECO:0000256" key="17">
    <source>
        <dbReference type="HAMAP-Rule" id="MF_01965"/>
    </source>
</evidence>
<evidence type="ECO:0000259" key="20">
    <source>
        <dbReference type="PROSITE" id="PS51383"/>
    </source>
</evidence>
<organism evidence="22 23">
    <name type="scientific">Gramella jeungdoensis</name>
    <dbReference type="NCBI Taxonomy" id="708091"/>
    <lineage>
        <taxon>Bacteria</taxon>
        <taxon>Pseudomonadati</taxon>
        <taxon>Bacteroidota</taxon>
        <taxon>Flavobacteriia</taxon>
        <taxon>Flavobacteriales</taxon>
        <taxon>Flavobacteriaceae</taxon>
        <taxon>Christiangramia</taxon>
    </lineage>
</organism>
<dbReference type="InterPro" id="IPR000631">
    <property type="entry name" value="CARKD"/>
</dbReference>
<evidence type="ECO:0000256" key="4">
    <source>
        <dbReference type="ARBA" id="ARBA00009524"/>
    </source>
</evidence>
<dbReference type="SUPFAM" id="SSF64153">
    <property type="entry name" value="YjeF N-terminal domain-like"/>
    <property type="match status" value="1"/>
</dbReference>
<evidence type="ECO:0000256" key="6">
    <source>
        <dbReference type="ARBA" id="ARBA00022741"/>
    </source>
</evidence>
<feature type="binding site" evidence="18">
    <location>
        <position position="159"/>
    </location>
    <ligand>
        <name>(6S)-NADPHX</name>
        <dbReference type="ChEBI" id="CHEBI:64076"/>
    </ligand>
</feature>
<comment type="similarity">
    <text evidence="17">Belongs to the NnrD/CARKD family.</text>
</comment>
<dbReference type="PANTHER" id="PTHR12592">
    <property type="entry name" value="ATP-DEPENDENT (S)-NAD(P)H-HYDRATE DEHYDRATASE FAMILY MEMBER"/>
    <property type="match status" value="1"/>
</dbReference>
<keyword evidence="12 17" id="KW-0456">Lyase</keyword>
<evidence type="ECO:0000256" key="16">
    <source>
        <dbReference type="ARBA" id="ARBA00049209"/>
    </source>
</evidence>
<dbReference type="PROSITE" id="PS01050">
    <property type="entry name" value="YJEF_C_2"/>
    <property type="match status" value="1"/>
</dbReference>
<dbReference type="Pfam" id="PF03853">
    <property type="entry name" value="YjeF_N"/>
    <property type="match status" value="1"/>
</dbReference>
<keyword evidence="10 17" id="KW-0520">NAD</keyword>
<evidence type="ECO:0000256" key="10">
    <source>
        <dbReference type="ARBA" id="ARBA00023027"/>
    </source>
</evidence>
<dbReference type="PIRSF" id="PIRSF017184">
    <property type="entry name" value="Nnr"/>
    <property type="match status" value="1"/>
</dbReference>
<name>A0A4Y8ATX5_9FLAO</name>
<dbReference type="GO" id="GO:0052856">
    <property type="term" value="F:NAD(P)HX epimerase activity"/>
    <property type="evidence" value="ECO:0007669"/>
    <property type="project" value="UniProtKB-UniRule"/>
</dbReference>
<keyword evidence="5 18" id="KW-0479">Metal-binding</keyword>
<keyword evidence="6 17" id="KW-0547">Nucleotide-binding</keyword>
<dbReference type="PROSITE" id="PS51383">
    <property type="entry name" value="YJEF_C_3"/>
    <property type="match status" value="1"/>
</dbReference>
<dbReference type="Gene3D" id="3.40.50.10260">
    <property type="entry name" value="YjeF N-terminal domain"/>
    <property type="match status" value="1"/>
</dbReference>
<dbReference type="GO" id="GO:0052855">
    <property type="term" value="F:ADP-dependent NAD(P)H-hydrate dehydratase activity"/>
    <property type="evidence" value="ECO:0007669"/>
    <property type="project" value="UniProtKB-UniRule"/>
</dbReference>
<evidence type="ECO:0000256" key="9">
    <source>
        <dbReference type="ARBA" id="ARBA00022958"/>
    </source>
</evidence>
<feature type="binding site" evidence="18">
    <location>
        <begin position="130"/>
        <end position="136"/>
    </location>
    <ligand>
        <name>(6S)-NADPHX</name>
        <dbReference type="ChEBI" id="CHEBI:64076"/>
    </ligand>
</feature>
<keyword evidence="9 18" id="KW-0630">Potassium</keyword>
<dbReference type="EMBL" id="SNQI01000002">
    <property type="protein sequence ID" value="TEW75345.1"/>
    <property type="molecule type" value="Genomic_DNA"/>
</dbReference>
<evidence type="ECO:0000256" key="5">
    <source>
        <dbReference type="ARBA" id="ARBA00022723"/>
    </source>
</evidence>
<feature type="domain" description="YjeF C-terminal" evidence="20">
    <location>
        <begin position="227"/>
        <end position="498"/>
    </location>
</feature>
<comment type="catalytic activity">
    <reaction evidence="15 17 19">
        <text>(6S)-NADHX + ADP = AMP + phosphate + NADH + H(+)</text>
        <dbReference type="Rhea" id="RHEA:32223"/>
        <dbReference type="ChEBI" id="CHEBI:15378"/>
        <dbReference type="ChEBI" id="CHEBI:43474"/>
        <dbReference type="ChEBI" id="CHEBI:57945"/>
        <dbReference type="ChEBI" id="CHEBI:64074"/>
        <dbReference type="ChEBI" id="CHEBI:456215"/>
        <dbReference type="ChEBI" id="CHEBI:456216"/>
        <dbReference type="EC" id="4.2.1.136"/>
    </reaction>
</comment>
<dbReference type="GO" id="GO:0046496">
    <property type="term" value="P:nicotinamide nucleotide metabolic process"/>
    <property type="evidence" value="ECO:0007669"/>
    <property type="project" value="UniProtKB-UniRule"/>
</dbReference>
<accession>A0A4Y8ATX5</accession>
<evidence type="ECO:0000256" key="3">
    <source>
        <dbReference type="ARBA" id="ARBA00006001"/>
    </source>
</evidence>
<dbReference type="InterPro" id="IPR030677">
    <property type="entry name" value="Nnr"/>
</dbReference>
<comment type="caution">
    <text evidence="18">Lacks conserved residue(s) required for the propagation of feature annotation.</text>
</comment>
<feature type="binding site" evidence="18">
    <location>
        <position position="59"/>
    </location>
    <ligand>
        <name>K(+)</name>
        <dbReference type="ChEBI" id="CHEBI:29103"/>
    </ligand>
</feature>
<comment type="subunit">
    <text evidence="17">Homotetramer.</text>
</comment>
<evidence type="ECO:0000259" key="21">
    <source>
        <dbReference type="PROSITE" id="PS51385"/>
    </source>
</evidence>
<sequence>MFILNSHQIAAADQATINSNNISSIDLMEHAAKQCFNWLHNQLQNQNIKIHVFCGIGNNGGDGLVIARYLYENGYNITCYIVNFSEKRTKEFLVNYNRLKEIGKWPTIINSENDFPEVAFEDIVIDTIFGNGLTRSPEGFTKELINYLNSIKAFTLAIDLPSGLFTDTSVIDKETVLKASHVLTFQTPKLAFLLPENSDFFETWEVLDIGLDSNFIKSLNPTLNYTIKSEILQLYKPRKKWSHKGTFGHALIIGGSFGKIGAVTLATKAALKIGSGLVSAYLPKCGYPVLQIAVPEAMVEVDNDTSLEYFNFKTNATVIGIGPGMGTVEKTANGFERFIKENKLPLVIDADAINLLSQNKSLLNFLPKNTVLTPHPKELERLIGTWKNDFERLEKTTDFSKKHDLIMVIKGAHTVIIDSTSKYFNSTGNPALATAGSGDVLTGIITGLIAQGYEPINAAIFGVYLHGKTADIAISETSYETFTASSILKYLPNALLDLFNKDDNLIENNKSDI</sequence>
<dbReference type="GO" id="GO:0005524">
    <property type="term" value="F:ATP binding"/>
    <property type="evidence" value="ECO:0007669"/>
    <property type="project" value="UniProtKB-UniRule"/>
</dbReference>
<feature type="binding site" evidence="17">
    <location>
        <position position="262"/>
    </location>
    <ligand>
        <name>(6S)-NADPHX</name>
        <dbReference type="ChEBI" id="CHEBI:64076"/>
    </ligand>
</feature>
<dbReference type="Gene3D" id="3.40.1190.20">
    <property type="match status" value="1"/>
</dbReference>
<evidence type="ECO:0000256" key="7">
    <source>
        <dbReference type="ARBA" id="ARBA00022840"/>
    </source>
</evidence>
<comment type="catalytic activity">
    <reaction evidence="1 18 19">
        <text>(6R)-NADHX = (6S)-NADHX</text>
        <dbReference type="Rhea" id="RHEA:32215"/>
        <dbReference type="ChEBI" id="CHEBI:64074"/>
        <dbReference type="ChEBI" id="CHEBI:64075"/>
        <dbReference type="EC" id="5.1.99.6"/>
    </reaction>
</comment>
<evidence type="ECO:0000256" key="14">
    <source>
        <dbReference type="ARBA" id="ARBA00025153"/>
    </source>
</evidence>
<keyword evidence="8 17" id="KW-0521">NADP</keyword>
<proteinExistence type="inferred from homology"/>
<dbReference type="CDD" id="cd01171">
    <property type="entry name" value="YXKO-related"/>
    <property type="match status" value="1"/>
</dbReference>
<feature type="binding site" evidence="18">
    <location>
        <position position="126"/>
    </location>
    <ligand>
        <name>K(+)</name>
        <dbReference type="ChEBI" id="CHEBI:29103"/>
    </ligand>
</feature>
<comment type="catalytic activity">
    <reaction evidence="2 18 19">
        <text>(6R)-NADPHX = (6S)-NADPHX</text>
        <dbReference type="Rhea" id="RHEA:32227"/>
        <dbReference type="ChEBI" id="CHEBI:64076"/>
        <dbReference type="ChEBI" id="CHEBI:64077"/>
        <dbReference type="EC" id="5.1.99.6"/>
    </reaction>
</comment>
<dbReference type="EC" id="5.1.99.6" evidence="19"/>
<evidence type="ECO:0000256" key="18">
    <source>
        <dbReference type="HAMAP-Rule" id="MF_01966"/>
    </source>
</evidence>
<dbReference type="EC" id="4.2.1.136" evidence="19"/>
<dbReference type="NCBIfam" id="TIGR00196">
    <property type="entry name" value="yjeF_cterm"/>
    <property type="match status" value="1"/>
</dbReference>
<evidence type="ECO:0000256" key="2">
    <source>
        <dbReference type="ARBA" id="ARBA00000909"/>
    </source>
</evidence>
<evidence type="ECO:0000256" key="19">
    <source>
        <dbReference type="PIRNR" id="PIRNR017184"/>
    </source>
</evidence>
<reference evidence="22 23" key="1">
    <citation type="journal article" date="2011" name="J. Microbiol.">
        <title>Gramella jeungdoensis sp. nov., isolated from a solar saltern in Korea.</title>
        <authorList>
            <person name="Joung Y."/>
            <person name="Kim H."/>
            <person name="Jang T."/>
            <person name="Ahn T.S."/>
            <person name="Joh K."/>
        </authorList>
    </citation>
    <scope>NUCLEOTIDE SEQUENCE [LARGE SCALE GENOMIC DNA]</scope>
    <source>
        <strain evidence="22 23">KCTC 23123</strain>
    </source>
</reference>
<feature type="domain" description="YjeF N-terminal" evidence="21">
    <location>
        <begin position="9"/>
        <end position="217"/>
    </location>
</feature>
<feature type="binding site" evidence="17">
    <location>
        <begin position="410"/>
        <end position="414"/>
    </location>
    <ligand>
        <name>AMP</name>
        <dbReference type="ChEBI" id="CHEBI:456215"/>
    </ligand>
</feature>
<comment type="function">
    <text evidence="14 19">Bifunctional enzyme that catalyzes the epimerization of the S- and R-forms of NAD(P)HX and the dehydration of the S-form of NAD(P)HX at the expense of ADP, which is converted to AMP. This allows the repair of both epimers of NAD(P)HX, a damaged form of NAD(P)H that is a result of enzymatic or heat-dependent hydration.</text>
</comment>
<keyword evidence="11 18" id="KW-0413">Isomerase</keyword>
<comment type="catalytic activity">
    <reaction evidence="16 17 19">
        <text>(6S)-NADPHX + ADP = AMP + phosphate + NADPH + H(+)</text>
        <dbReference type="Rhea" id="RHEA:32235"/>
        <dbReference type="ChEBI" id="CHEBI:15378"/>
        <dbReference type="ChEBI" id="CHEBI:43474"/>
        <dbReference type="ChEBI" id="CHEBI:57783"/>
        <dbReference type="ChEBI" id="CHEBI:64076"/>
        <dbReference type="ChEBI" id="CHEBI:456215"/>
        <dbReference type="ChEBI" id="CHEBI:456216"/>
        <dbReference type="EC" id="4.2.1.136"/>
    </reaction>
</comment>
<comment type="similarity">
    <text evidence="3 19">In the N-terminal section; belongs to the NnrE/AIBP family.</text>
</comment>
<evidence type="ECO:0000256" key="1">
    <source>
        <dbReference type="ARBA" id="ARBA00000013"/>
    </source>
</evidence>
<dbReference type="GO" id="GO:0110051">
    <property type="term" value="P:metabolite repair"/>
    <property type="evidence" value="ECO:0007669"/>
    <property type="project" value="TreeGrafter"/>
</dbReference>
<dbReference type="OrthoDB" id="9806925at2"/>
<protein>
    <recommendedName>
        <fullName evidence="19">Bifunctional NAD(P)H-hydrate repair enzyme</fullName>
    </recommendedName>
    <alternativeName>
        <fullName evidence="19">Nicotinamide nucleotide repair protein</fullName>
    </alternativeName>
    <domain>
        <recommendedName>
            <fullName evidence="19">ADP-dependent (S)-NAD(P)H-hydrate dehydratase</fullName>
            <ecNumber evidence="19">4.2.1.136</ecNumber>
        </recommendedName>
        <alternativeName>
            <fullName evidence="19">ADP-dependent NAD(P)HX dehydratase</fullName>
        </alternativeName>
    </domain>
    <domain>
        <recommendedName>
            <fullName evidence="19">NAD(P)H-hydrate epimerase</fullName>
            <ecNumber evidence="19">5.1.99.6</ecNumber>
        </recommendedName>
    </domain>
</protein>
<dbReference type="SUPFAM" id="SSF53613">
    <property type="entry name" value="Ribokinase-like"/>
    <property type="match status" value="1"/>
</dbReference>
<dbReference type="PROSITE" id="PS51385">
    <property type="entry name" value="YJEF_N"/>
    <property type="match status" value="1"/>
</dbReference>
<evidence type="ECO:0000256" key="8">
    <source>
        <dbReference type="ARBA" id="ARBA00022857"/>
    </source>
</evidence>
<feature type="binding site" evidence="17">
    <location>
        <position position="439"/>
    </location>
    <ligand>
        <name>(6S)-NADPHX</name>
        <dbReference type="ChEBI" id="CHEBI:64076"/>
    </ligand>
</feature>
<dbReference type="PANTHER" id="PTHR12592:SF0">
    <property type="entry name" value="ATP-DEPENDENT (S)-NAD(P)H-HYDRATE DEHYDRATASE"/>
    <property type="match status" value="1"/>
</dbReference>
<feature type="binding site" evidence="18">
    <location>
        <begin position="58"/>
        <end position="62"/>
    </location>
    <ligand>
        <name>(6S)-NADPHX</name>
        <dbReference type="ChEBI" id="CHEBI:64076"/>
    </ligand>
</feature>
<comment type="cofactor">
    <cofactor evidence="17">
        <name>Mg(2+)</name>
        <dbReference type="ChEBI" id="CHEBI:18420"/>
    </cofactor>
</comment>
<dbReference type="HAMAP" id="MF_01966">
    <property type="entry name" value="NADHX_epimerase"/>
    <property type="match status" value="1"/>
</dbReference>
<feature type="binding site" evidence="17">
    <location>
        <position position="438"/>
    </location>
    <ligand>
        <name>AMP</name>
        <dbReference type="ChEBI" id="CHEBI:456215"/>
    </ligand>
</feature>
<evidence type="ECO:0000256" key="12">
    <source>
        <dbReference type="ARBA" id="ARBA00023239"/>
    </source>
</evidence>
<dbReference type="Proteomes" id="UP000298517">
    <property type="component" value="Unassembled WGS sequence"/>
</dbReference>
<feature type="binding site" evidence="17">
    <location>
        <position position="375"/>
    </location>
    <ligand>
        <name>(6S)-NADPHX</name>
        <dbReference type="ChEBI" id="CHEBI:64076"/>
    </ligand>
</feature>
<comment type="cofactor">
    <cofactor evidence="18 19">
        <name>K(+)</name>
        <dbReference type="ChEBI" id="CHEBI:29103"/>
    </cofactor>
    <text evidence="18 19">Binds 1 potassium ion per subunit.</text>
</comment>
<evidence type="ECO:0000256" key="11">
    <source>
        <dbReference type="ARBA" id="ARBA00023235"/>
    </source>
</evidence>
<keyword evidence="13" id="KW-0511">Multifunctional enzyme</keyword>
<evidence type="ECO:0000256" key="15">
    <source>
        <dbReference type="ARBA" id="ARBA00048238"/>
    </source>
</evidence>
<dbReference type="InterPro" id="IPR017953">
    <property type="entry name" value="Carbohydrate_kinase_pred_CS"/>
</dbReference>
<dbReference type="NCBIfam" id="TIGR00197">
    <property type="entry name" value="yjeF_nterm"/>
    <property type="match status" value="1"/>
</dbReference>